<dbReference type="EMBL" id="CABFVA020000116">
    <property type="protein sequence ID" value="VVM07975.1"/>
    <property type="molecule type" value="Genomic_DNA"/>
</dbReference>
<dbReference type="EC" id="2.7.13.3" evidence="2"/>
<dbReference type="Gene3D" id="1.10.490.10">
    <property type="entry name" value="Globins"/>
    <property type="match status" value="1"/>
</dbReference>
<dbReference type="Pfam" id="PF11563">
    <property type="entry name" value="Protoglobin"/>
    <property type="match status" value="1"/>
</dbReference>
<keyword evidence="3" id="KW-1185">Reference proteome</keyword>
<keyword evidence="2" id="KW-0808">Transferase</keyword>
<accession>A0A5E6MJ44</accession>
<reference evidence="2 3" key="1">
    <citation type="submission" date="2019-09" db="EMBL/GenBank/DDBJ databases">
        <authorList>
            <person name="Cremers G."/>
        </authorList>
    </citation>
    <scope>NUCLEOTIDE SEQUENCE [LARGE SCALE GENOMIC DNA]</scope>
    <source>
        <strain evidence="2">4A</strain>
    </source>
</reference>
<dbReference type="OrthoDB" id="187976at2"/>
<feature type="domain" description="Globin-sensor" evidence="1">
    <location>
        <begin position="20"/>
        <end position="163"/>
    </location>
</feature>
<evidence type="ECO:0000313" key="3">
    <source>
        <dbReference type="Proteomes" id="UP000334923"/>
    </source>
</evidence>
<dbReference type="AlphaFoldDB" id="A0A5E6MJ44"/>
<dbReference type="GO" id="GO:0004673">
    <property type="term" value="F:protein histidine kinase activity"/>
    <property type="evidence" value="ECO:0007669"/>
    <property type="project" value="UniProtKB-EC"/>
</dbReference>
<dbReference type="GO" id="GO:0020037">
    <property type="term" value="F:heme binding"/>
    <property type="evidence" value="ECO:0007669"/>
    <property type="project" value="InterPro"/>
</dbReference>
<evidence type="ECO:0000313" key="2">
    <source>
        <dbReference type="EMBL" id="VVM07975.1"/>
    </source>
</evidence>
<organism evidence="2 3">
    <name type="scientific">Methylacidimicrobium tartarophylax</name>
    <dbReference type="NCBI Taxonomy" id="1041768"/>
    <lineage>
        <taxon>Bacteria</taxon>
        <taxon>Pseudomonadati</taxon>
        <taxon>Verrucomicrobiota</taxon>
        <taxon>Methylacidimicrobium</taxon>
    </lineage>
</organism>
<dbReference type="GO" id="GO:0019825">
    <property type="term" value="F:oxygen binding"/>
    <property type="evidence" value="ECO:0007669"/>
    <property type="project" value="InterPro"/>
</dbReference>
<dbReference type="RefSeq" id="WP_142660862.1">
    <property type="nucleotide sequence ID" value="NZ_CABFVA020000116.1"/>
</dbReference>
<sequence length="195" mass="21468">MAANLTGVTDAVFAHLPPAARFSNEDGAFLIGHASELAALEDQLVQGFYDILFAHSETARILSGGERTEREMALRHWWRRTLEGPFDAHYWEWQAAVGLIHVRVGVTNPMMIGMWGWLLNALQGALVEKLNLPPEEAGRLMEVFHRLAATVQAVIAESYLQNYLAVLANSTGMSPELIHRLVAVELAGLDPSARG</sequence>
<dbReference type="InterPro" id="IPR009050">
    <property type="entry name" value="Globin-like_sf"/>
</dbReference>
<keyword evidence="2" id="KW-0418">Kinase</keyword>
<name>A0A5E6MJ44_9BACT</name>
<dbReference type="InterPro" id="IPR044398">
    <property type="entry name" value="Globin-sensor_dom"/>
</dbReference>
<gene>
    <name evidence="2" type="primary">gchK</name>
    <name evidence="2" type="ORF">MAMT_02026</name>
</gene>
<dbReference type="Proteomes" id="UP000334923">
    <property type="component" value="Unassembled WGS sequence"/>
</dbReference>
<dbReference type="SUPFAM" id="SSF46458">
    <property type="entry name" value="Globin-like"/>
    <property type="match status" value="1"/>
</dbReference>
<protein>
    <submittedName>
        <fullName evidence="2">Globin-coupled histidine kinase</fullName>
        <ecNumber evidence="2">2.7.13.3</ecNumber>
    </submittedName>
</protein>
<proteinExistence type="predicted"/>
<evidence type="ECO:0000259" key="1">
    <source>
        <dbReference type="Pfam" id="PF11563"/>
    </source>
</evidence>
<dbReference type="InterPro" id="IPR012292">
    <property type="entry name" value="Globin/Proto"/>
</dbReference>